<dbReference type="InterPro" id="IPR038261">
    <property type="entry name" value="GPP34-like_sf"/>
</dbReference>
<dbReference type="GO" id="GO:0005737">
    <property type="term" value="C:cytoplasm"/>
    <property type="evidence" value="ECO:0007669"/>
    <property type="project" value="UniProtKB-ARBA"/>
</dbReference>
<dbReference type="EMBL" id="FOGZ01000013">
    <property type="protein sequence ID" value="SER83392.1"/>
    <property type="molecule type" value="Genomic_DNA"/>
</dbReference>
<name>A0A1H9SEF2_9ACTN</name>
<dbReference type="InterPro" id="IPR008628">
    <property type="entry name" value="GPP34-like"/>
</dbReference>
<evidence type="ECO:0000256" key="3">
    <source>
        <dbReference type="ARBA" id="ARBA00023121"/>
    </source>
</evidence>
<protein>
    <submittedName>
        <fullName evidence="5">Golgi phosphoprotein 3 (GPP34)</fullName>
    </submittedName>
</protein>
<dbReference type="RefSeq" id="WP_177170112.1">
    <property type="nucleotide sequence ID" value="NZ_FOGZ01000013.1"/>
</dbReference>
<evidence type="ECO:0000256" key="4">
    <source>
        <dbReference type="ARBA" id="ARBA00023136"/>
    </source>
</evidence>
<accession>A0A1H9SEF2</accession>
<keyword evidence="4" id="KW-0472">Membrane</keyword>
<dbReference type="Pfam" id="PF05719">
    <property type="entry name" value="GPP34"/>
    <property type="match status" value="1"/>
</dbReference>
<organism evidence="5 6">
    <name type="scientific">Propionibacterium cyclohexanicum</name>
    <dbReference type="NCBI Taxonomy" id="64702"/>
    <lineage>
        <taxon>Bacteria</taxon>
        <taxon>Bacillati</taxon>
        <taxon>Actinomycetota</taxon>
        <taxon>Actinomycetes</taxon>
        <taxon>Propionibacteriales</taxon>
        <taxon>Propionibacteriaceae</taxon>
        <taxon>Propionibacterium</taxon>
    </lineage>
</organism>
<evidence type="ECO:0000313" key="6">
    <source>
        <dbReference type="Proteomes" id="UP000198815"/>
    </source>
</evidence>
<evidence type="ECO:0000256" key="2">
    <source>
        <dbReference type="ARBA" id="ARBA00023034"/>
    </source>
</evidence>
<dbReference type="GO" id="GO:0012505">
    <property type="term" value="C:endomembrane system"/>
    <property type="evidence" value="ECO:0007669"/>
    <property type="project" value="UniProtKB-ARBA"/>
</dbReference>
<dbReference type="AlphaFoldDB" id="A0A1H9SEF2"/>
<gene>
    <name evidence="5" type="ORF">SAMN05443377_1136</name>
</gene>
<keyword evidence="3" id="KW-0446">Lipid-binding</keyword>
<dbReference type="STRING" id="64702.SAMN05443377_1136"/>
<keyword evidence="6" id="KW-1185">Reference proteome</keyword>
<dbReference type="GO" id="GO:0070273">
    <property type="term" value="F:phosphatidylinositol-4-phosphate binding"/>
    <property type="evidence" value="ECO:0007669"/>
    <property type="project" value="InterPro"/>
</dbReference>
<evidence type="ECO:0000313" key="5">
    <source>
        <dbReference type="EMBL" id="SER83392.1"/>
    </source>
</evidence>
<comment type="subcellular location">
    <subcellularLocation>
        <location evidence="1">Golgi apparatus membrane</location>
        <topology evidence="1">Peripheral membrane protein</topology>
        <orientation evidence="1">Cytoplasmic side</orientation>
    </subcellularLocation>
</comment>
<proteinExistence type="predicted"/>
<dbReference type="Proteomes" id="UP000198815">
    <property type="component" value="Unassembled WGS sequence"/>
</dbReference>
<sequence>MSNSVDLAAEYVLLVLDDDKGGFRQDLTTVDFTVAAAELACLVRDDVLAFDSSREGLPFLCAGHRAARDELHEEIVHRCLGKTCDQAIAALASPFGKQPHTARSLREHVVERLVGSGVLTTRRDRLLGIIPRTRYPQADGVPEVELRGRLMSVFNGAEPDEDTGVLIALLDAGHALSQAFPGLTRDQLRRGHEIAEGRWPGEGLRRAFAQQAAYMAQTSTIGVSY</sequence>
<reference evidence="5 6" key="1">
    <citation type="submission" date="2016-10" db="EMBL/GenBank/DDBJ databases">
        <authorList>
            <person name="de Groot N.N."/>
        </authorList>
    </citation>
    <scope>NUCLEOTIDE SEQUENCE [LARGE SCALE GENOMIC DNA]</scope>
    <source>
        <strain evidence="5 6">DSM 16859</strain>
    </source>
</reference>
<keyword evidence="2" id="KW-0333">Golgi apparatus</keyword>
<evidence type="ECO:0000256" key="1">
    <source>
        <dbReference type="ARBA" id="ARBA00004255"/>
    </source>
</evidence>
<dbReference type="Gene3D" id="1.10.3630.10">
    <property type="entry name" value="yeast vps74-n-term truncation variant domain like"/>
    <property type="match status" value="1"/>
</dbReference>